<dbReference type="RefSeq" id="WP_247994566.1">
    <property type="nucleotide sequence ID" value="NZ_CP096019.1"/>
</dbReference>
<dbReference type="GO" id="GO:0016891">
    <property type="term" value="F:RNA endonuclease activity producing 5'-phosphomonoesters, hydrolytic mechanism"/>
    <property type="evidence" value="ECO:0007669"/>
    <property type="project" value="TreeGrafter"/>
</dbReference>
<proteinExistence type="predicted"/>
<organism evidence="6 7">
    <name type="scientific">Halocatena salina</name>
    <dbReference type="NCBI Taxonomy" id="2934340"/>
    <lineage>
        <taxon>Archaea</taxon>
        <taxon>Methanobacteriati</taxon>
        <taxon>Methanobacteriota</taxon>
        <taxon>Stenosarchaea group</taxon>
        <taxon>Halobacteria</taxon>
        <taxon>Halobacteriales</taxon>
        <taxon>Natronomonadaceae</taxon>
        <taxon>Halocatena</taxon>
    </lineage>
</organism>
<dbReference type="Pfam" id="PF13091">
    <property type="entry name" value="PLDc_2"/>
    <property type="match status" value="2"/>
</dbReference>
<dbReference type="Gene3D" id="3.30.870.10">
    <property type="entry name" value="Endonuclease Chain A"/>
    <property type="match status" value="2"/>
</dbReference>
<evidence type="ECO:0000313" key="7">
    <source>
        <dbReference type="Proteomes" id="UP000831768"/>
    </source>
</evidence>
<evidence type="ECO:0000256" key="4">
    <source>
        <dbReference type="SAM" id="Phobius"/>
    </source>
</evidence>
<feature type="transmembrane region" description="Helical" evidence="4">
    <location>
        <begin position="527"/>
        <end position="546"/>
    </location>
</feature>
<dbReference type="GO" id="GO:0016042">
    <property type="term" value="P:lipid catabolic process"/>
    <property type="evidence" value="ECO:0007669"/>
    <property type="project" value="UniProtKB-KW"/>
</dbReference>
<dbReference type="Proteomes" id="UP000831768">
    <property type="component" value="Chromosome"/>
</dbReference>
<sequence length="555" mass="59338">MGTTTEASGSTRRSRAAGLACTILAVVIVGSTLTGVLLTVSAEQATGTDAEIVGVYPNPVTEGDAGEFIVIDVPTTTNVSGWQLRDGESNASLPTTTVSGRVVLSTEPSAAQAVVDGPVQPLTGRLTLANSGERLRLVRNNASLDTVEYDTAPEGERYQRDGERWEWQPLGHTDFSAFETGSTSAKLFVLPDTPDVPLATLDSATDRILIGGYTFTSEAVATRLIRAHRRGVHVEVLVDGGPVGGISTHEATVLDRLSDAGIDVHVLSGERARYAHHHAKYGVVDNRSLVMTENWKPSGVGGQSSRGWGAIVDDAALTDRLAAVFRADTGWNDTTPWSEFRRNETFEPGEQASGSYPSEIDPDRVPVEQVRFLVAPDNAESEVIGLIDNATETIRVVQVSTAGPDGPFTKAVLRAAQRGVDVRILLDSTWYVREENSALVEHLTRVAADQDLPLEAQLAEPNGRYEKIHAKGMIIDGKHVVVGSLNWNEESARENREALLVLTGEAVGSYYEAVFDADWTGGTGDGLPVGIIAAIGILLIVALVLAKTLDFERGQ</sequence>
<dbReference type="InterPro" id="IPR051406">
    <property type="entry name" value="PLD_domain"/>
</dbReference>
<evidence type="ECO:0000256" key="1">
    <source>
        <dbReference type="ARBA" id="ARBA00022801"/>
    </source>
</evidence>
<name>A0A8U0A5Y3_9EURY</name>
<keyword evidence="1" id="KW-0378">Hydrolase</keyword>
<keyword evidence="4" id="KW-1133">Transmembrane helix</keyword>
<dbReference type="CDD" id="cd09128">
    <property type="entry name" value="PLDc_unchar1_2"/>
    <property type="match status" value="1"/>
</dbReference>
<dbReference type="InterPro" id="IPR001736">
    <property type="entry name" value="PLipase_D/transphosphatidylase"/>
</dbReference>
<dbReference type="InterPro" id="IPR025202">
    <property type="entry name" value="PLD-like_dom"/>
</dbReference>
<reference evidence="6" key="1">
    <citation type="submission" date="2022-04" db="EMBL/GenBank/DDBJ databases">
        <title>Halocatena sp. nov., isolated from a salt lake.</title>
        <authorList>
            <person name="Cui H.-L."/>
        </authorList>
    </citation>
    <scope>NUCLEOTIDE SEQUENCE</scope>
    <source>
        <strain evidence="6">AD-1</strain>
    </source>
</reference>
<dbReference type="PROSITE" id="PS50035">
    <property type="entry name" value="PLD"/>
    <property type="match status" value="1"/>
</dbReference>
<dbReference type="PANTHER" id="PTHR43856">
    <property type="entry name" value="CARDIOLIPIN HYDROLASE"/>
    <property type="match status" value="1"/>
</dbReference>
<evidence type="ECO:0000256" key="2">
    <source>
        <dbReference type="ARBA" id="ARBA00022963"/>
    </source>
</evidence>
<evidence type="ECO:0000259" key="5">
    <source>
        <dbReference type="PROSITE" id="PS50035"/>
    </source>
</evidence>
<evidence type="ECO:0000256" key="3">
    <source>
        <dbReference type="ARBA" id="ARBA00023098"/>
    </source>
</evidence>
<gene>
    <name evidence="6" type="ORF">MW046_05550</name>
</gene>
<dbReference type="PANTHER" id="PTHR43856:SF1">
    <property type="entry name" value="MITOCHONDRIAL CARDIOLIPIN HYDROLASE"/>
    <property type="match status" value="1"/>
</dbReference>
<keyword evidence="3" id="KW-0443">Lipid metabolism</keyword>
<accession>A0A8U0A5Y3</accession>
<dbReference type="KEGG" id="haad:MW046_05550"/>
<evidence type="ECO:0000313" key="6">
    <source>
        <dbReference type="EMBL" id="UPM43908.1"/>
    </source>
</evidence>
<feature type="domain" description="PLD phosphodiesterase" evidence="5">
    <location>
        <begin position="464"/>
        <end position="491"/>
    </location>
</feature>
<feature type="transmembrane region" description="Helical" evidence="4">
    <location>
        <begin position="16"/>
        <end position="38"/>
    </location>
</feature>
<protein>
    <submittedName>
        <fullName evidence="6">Phospholipase D-like domain-containing protein</fullName>
    </submittedName>
</protein>
<dbReference type="SUPFAM" id="SSF56024">
    <property type="entry name" value="Phospholipase D/nuclease"/>
    <property type="match status" value="2"/>
</dbReference>
<dbReference type="EMBL" id="CP096019">
    <property type="protein sequence ID" value="UPM43908.1"/>
    <property type="molecule type" value="Genomic_DNA"/>
</dbReference>
<dbReference type="GeneID" id="71927491"/>
<keyword evidence="4" id="KW-0472">Membrane</keyword>
<keyword evidence="4" id="KW-0812">Transmembrane</keyword>
<keyword evidence="2" id="KW-0442">Lipid degradation</keyword>
<dbReference type="SMART" id="SM00155">
    <property type="entry name" value="PLDc"/>
    <property type="match status" value="2"/>
</dbReference>
<dbReference type="AlphaFoldDB" id="A0A8U0A5Y3"/>
<keyword evidence="7" id="KW-1185">Reference proteome</keyword>